<sequence length="111" mass="12516">MGQWALRAETAGGRSYDAPSEALLFRLLGELGPGNQFLVVDRVDVPGGQHYMQVYREVDGTYVVEYREGAPERHFETVAADLRTTFTVLTGWAGGAHGWRDTCEWRQWPMP</sequence>
<organism evidence="1 4">
    <name type="scientific">Actinoallomurus iriomotensis</name>
    <dbReference type="NCBI Taxonomy" id="478107"/>
    <lineage>
        <taxon>Bacteria</taxon>
        <taxon>Bacillati</taxon>
        <taxon>Actinomycetota</taxon>
        <taxon>Actinomycetes</taxon>
        <taxon>Streptosporangiales</taxon>
        <taxon>Thermomonosporaceae</taxon>
        <taxon>Actinoallomurus</taxon>
    </lineage>
</organism>
<gene>
    <name evidence="1" type="ORF">Airi01_066720</name>
    <name evidence="2" type="ORF">Airi02_060030</name>
</gene>
<proteinExistence type="predicted"/>
<dbReference type="RefSeq" id="WP_285577632.1">
    <property type="nucleotide sequence ID" value="NZ_BSTJ01000009.1"/>
</dbReference>
<reference evidence="1" key="1">
    <citation type="submission" date="2023-03" db="EMBL/GenBank/DDBJ databases">
        <title>Actinoallomurus iriomotensis NBRC 103681.</title>
        <authorList>
            <person name="Ichikawa N."/>
            <person name="Sato H."/>
            <person name="Tonouchi N."/>
        </authorList>
    </citation>
    <scope>NUCLEOTIDE SEQUENCE</scope>
    <source>
        <strain evidence="1">NBRC 103681</strain>
    </source>
</reference>
<accession>A0A9W6RNH4</accession>
<comment type="caution">
    <text evidence="1">The sequence shown here is derived from an EMBL/GenBank/DDBJ whole genome shotgun (WGS) entry which is preliminary data.</text>
</comment>
<evidence type="ECO:0000313" key="2">
    <source>
        <dbReference type="EMBL" id="GLY88074.1"/>
    </source>
</evidence>
<name>A0A9W6RNH4_9ACTN</name>
<evidence type="ECO:0000313" key="1">
    <source>
        <dbReference type="EMBL" id="GLY78405.1"/>
    </source>
</evidence>
<evidence type="ECO:0000313" key="4">
    <source>
        <dbReference type="Proteomes" id="UP001165135"/>
    </source>
</evidence>
<evidence type="ECO:0000313" key="3">
    <source>
        <dbReference type="Proteomes" id="UP001165074"/>
    </source>
</evidence>
<reference evidence="2" key="2">
    <citation type="submission" date="2023-03" db="EMBL/GenBank/DDBJ databases">
        <title>Actinoallomurus iriomotensis NBRC 103684.</title>
        <authorList>
            <person name="Ichikawa N."/>
            <person name="Sato H."/>
            <person name="Tonouchi N."/>
        </authorList>
    </citation>
    <scope>NUCLEOTIDE SEQUENCE</scope>
    <source>
        <strain evidence="2">NBRC 103684</strain>
    </source>
</reference>
<dbReference type="Proteomes" id="UP001165135">
    <property type="component" value="Unassembled WGS sequence"/>
</dbReference>
<dbReference type="AlphaFoldDB" id="A0A9W6RNH4"/>
<dbReference type="EMBL" id="BSTJ01000009">
    <property type="protein sequence ID" value="GLY78405.1"/>
    <property type="molecule type" value="Genomic_DNA"/>
</dbReference>
<protein>
    <submittedName>
        <fullName evidence="1">Uncharacterized protein</fullName>
    </submittedName>
</protein>
<keyword evidence="3" id="KW-1185">Reference proteome</keyword>
<dbReference type="Proteomes" id="UP001165074">
    <property type="component" value="Unassembled WGS sequence"/>
</dbReference>
<dbReference type="EMBL" id="BSTK01000009">
    <property type="protein sequence ID" value="GLY88074.1"/>
    <property type="molecule type" value="Genomic_DNA"/>
</dbReference>